<feature type="signal peptide" evidence="2">
    <location>
        <begin position="1"/>
        <end position="28"/>
    </location>
</feature>
<proteinExistence type="predicted"/>
<evidence type="ECO:0000256" key="2">
    <source>
        <dbReference type="SAM" id="SignalP"/>
    </source>
</evidence>
<gene>
    <name evidence="3" type="ORF">PSNMU_V1.4_AUG-EV-PASAV3_0066400</name>
</gene>
<feature type="region of interest" description="Disordered" evidence="1">
    <location>
        <begin position="278"/>
        <end position="317"/>
    </location>
</feature>
<protein>
    <submittedName>
        <fullName evidence="3">Uncharacterized protein</fullName>
    </submittedName>
</protein>
<dbReference type="AlphaFoldDB" id="A0A448ZCQ3"/>
<evidence type="ECO:0000256" key="1">
    <source>
        <dbReference type="SAM" id="MobiDB-lite"/>
    </source>
</evidence>
<accession>A0A448ZCQ3</accession>
<dbReference type="OrthoDB" id="46870at2759"/>
<organism evidence="3 4">
    <name type="scientific">Pseudo-nitzschia multistriata</name>
    <dbReference type="NCBI Taxonomy" id="183589"/>
    <lineage>
        <taxon>Eukaryota</taxon>
        <taxon>Sar</taxon>
        <taxon>Stramenopiles</taxon>
        <taxon>Ochrophyta</taxon>
        <taxon>Bacillariophyta</taxon>
        <taxon>Bacillariophyceae</taxon>
        <taxon>Bacillariophycidae</taxon>
        <taxon>Bacillariales</taxon>
        <taxon>Bacillariaceae</taxon>
        <taxon>Pseudo-nitzschia</taxon>
    </lineage>
</organism>
<dbReference type="EMBL" id="CAACVS010000236">
    <property type="protein sequence ID" value="VEU39764.1"/>
    <property type="molecule type" value="Genomic_DNA"/>
</dbReference>
<keyword evidence="4" id="KW-1185">Reference proteome</keyword>
<evidence type="ECO:0000313" key="4">
    <source>
        <dbReference type="Proteomes" id="UP000291116"/>
    </source>
</evidence>
<keyword evidence="2" id="KW-0732">Signal</keyword>
<dbReference type="Proteomes" id="UP000291116">
    <property type="component" value="Unassembled WGS sequence"/>
</dbReference>
<sequence>MTKNQTFRTSDVRCALLLFFFLSSSVQGRQWQSIVNHDIVDKSNIDSSRYELAIEIAPLFNPEEKSPTEIPTEAPKVTTTTVWTAGVPTSSPTKTLPTNGPTLVPTAFSPQNNGGCQEGLRPYELHMNDQWGDGWDGTTITIEGISDLDPMAADLPTASMTNTNTNAEGETVVSITQTVDFDTFDSNKQTDPLGKIFEGTLSQGYHDFANICLLPNRCYRVVTSGGDFLGEVSWDIRLGASSEPILSGRAPTGCTFSIPDEHGHHFCENTCSDTMPASGAANPSELTDHPQLNEDAAGAEEETEFIQPAGTEEPTEAAPETVFMKSGTLDGVSASVTPVTQSMLSGGTSAATRNTLKNFQSLNAEDSSN</sequence>
<reference evidence="3 4" key="1">
    <citation type="submission" date="2019-01" db="EMBL/GenBank/DDBJ databases">
        <authorList>
            <person name="Ferrante I. M."/>
        </authorList>
    </citation>
    <scope>NUCLEOTIDE SEQUENCE [LARGE SCALE GENOMIC DNA]</scope>
    <source>
        <strain evidence="3 4">B856</strain>
    </source>
</reference>
<feature type="compositionally biased region" description="Low complexity" evidence="1">
    <location>
        <begin position="308"/>
        <end position="317"/>
    </location>
</feature>
<name>A0A448ZCQ3_9STRA</name>
<evidence type="ECO:0000313" key="3">
    <source>
        <dbReference type="EMBL" id="VEU39764.1"/>
    </source>
</evidence>
<feature type="chain" id="PRO_5019144282" evidence="2">
    <location>
        <begin position="29"/>
        <end position="369"/>
    </location>
</feature>